<accession>A0ABS8PBG1</accession>
<keyword evidence="3" id="KW-0804">Transcription</keyword>
<keyword evidence="2" id="KW-0238">DNA-binding</keyword>
<dbReference type="RefSeq" id="WP_230736857.1">
    <property type="nucleotide sequence ID" value="NZ_JAJNDB010000004.1"/>
</dbReference>
<dbReference type="Gene3D" id="1.10.10.10">
    <property type="entry name" value="Winged helix-like DNA-binding domain superfamily/Winged helix DNA-binding domain"/>
    <property type="match status" value="1"/>
</dbReference>
<dbReference type="InterPro" id="IPR029016">
    <property type="entry name" value="GAF-like_dom_sf"/>
</dbReference>
<dbReference type="SUPFAM" id="SSF55781">
    <property type="entry name" value="GAF domain-like"/>
    <property type="match status" value="1"/>
</dbReference>
<keyword evidence="1" id="KW-0805">Transcription regulation</keyword>
<dbReference type="InterPro" id="IPR036390">
    <property type="entry name" value="WH_DNA-bd_sf"/>
</dbReference>
<feature type="domain" description="IclR-ED" evidence="5">
    <location>
        <begin position="80"/>
        <end position="265"/>
    </location>
</feature>
<dbReference type="PANTHER" id="PTHR30136">
    <property type="entry name" value="HELIX-TURN-HELIX TRANSCRIPTIONAL REGULATOR, ICLR FAMILY"/>
    <property type="match status" value="1"/>
</dbReference>
<feature type="domain" description="HTH iclR-type" evidence="4">
    <location>
        <begin position="19"/>
        <end position="79"/>
    </location>
</feature>
<dbReference type="InterPro" id="IPR005471">
    <property type="entry name" value="Tscrpt_reg_IclR_N"/>
</dbReference>
<dbReference type="PROSITE" id="PS51078">
    <property type="entry name" value="ICLR_ED"/>
    <property type="match status" value="1"/>
</dbReference>
<dbReference type="Gene3D" id="3.30.450.40">
    <property type="match status" value="1"/>
</dbReference>
<evidence type="ECO:0000256" key="1">
    <source>
        <dbReference type="ARBA" id="ARBA00023015"/>
    </source>
</evidence>
<dbReference type="SUPFAM" id="SSF46785">
    <property type="entry name" value="Winged helix' DNA-binding domain"/>
    <property type="match status" value="1"/>
</dbReference>
<proteinExistence type="predicted"/>
<dbReference type="EMBL" id="JAJNDB010000004">
    <property type="protein sequence ID" value="MCD2195610.1"/>
    <property type="molecule type" value="Genomic_DNA"/>
</dbReference>
<evidence type="ECO:0000313" key="6">
    <source>
        <dbReference type="EMBL" id="MCD2195610.1"/>
    </source>
</evidence>
<evidence type="ECO:0000256" key="2">
    <source>
        <dbReference type="ARBA" id="ARBA00023125"/>
    </source>
</evidence>
<evidence type="ECO:0000313" key="7">
    <source>
        <dbReference type="Proteomes" id="UP001199469"/>
    </source>
</evidence>
<dbReference type="Proteomes" id="UP001199469">
    <property type="component" value="Unassembled WGS sequence"/>
</dbReference>
<sequence length="268" mass="28870">MTVLPFSPVLADDAEDSPLRSVSTAVAVLDCFAAEPELGATKVAARLGIAKSTACRMLAALAAGGLLERSGSGRYRLGLRLFEYGQLAVDRLLLREVAMPVLGELRETVRETVQLGVAVGTDVLYLERLETAGAGLRFRTDYHRNPAHSSSIGRVLAASDRELTLAILERGLERRTPFTVVDPQRWRRTLVQTREQGYATCRDEYDLGWSSIAAPILSGNERSGRRAVAAVSVVGSTSRMLGPRKPAVVQGVRRAAERITSALGRAGA</sequence>
<dbReference type="InterPro" id="IPR050707">
    <property type="entry name" value="HTH_MetabolicPath_Reg"/>
</dbReference>
<keyword evidence="7" id="KW-1185">Reference proteome</keyword>
<dbReference type="InterPro" id="IPR036388">
    <property type="entry name" value="WH-like_DNA-bd_sf"/>
</dbReference>
<evidence type="ECO:0000259" key="4">
    <source>
        <dbReference type="PROSITE" id="PS51077"/>
    </source>
</evidence>
<evidence type="ECO:0000259" key="5">
    <source>
        <dbReference type="PROSITE" id="PS51078"/>
    </source>
</evidence>
<reference evidence="6 7" key="1">
    <citation type="submission" date="2021-11" db="EMBL/GenBank/DDBJ databases">
        <title>Draft genome sequence of Actinomycetospora sp. SF1 isolated from the rhizosphere soil.</title>
        <authorList>
            <person name="Duangmal K."/>
            <person name="Chantavorakit T."/>
        </authorList>
    </citation>
    <scope>NUCLEOTIDE SEQUENCE [LARGE SCALE GENOMIC DNA]</scope>
    <source>
        <strain evidence="6 7">TBRC 5722</strain>
    </source>
</reference>
<dbReference type="InterPro" id="IPR014757">
    <property type="entry name" value="Tscrpt_reg_IclR_C"/>
</dbReference>
<evidence type="ECO:0000256" key="3">
    <source>
        <dbReference type="ARBA" id="ARBA00023163"/>
    </source>
</evidence>
<dbReference type="SMART" id="SM00346">
    <property type="entry name" value="HTH_ICLR"/>
    <property type="match status" value="1"/>
</dbReference>
<dbReference type="PROSITE" id="PS51077">
    <property type="entry name" value="HTH_ICLR"/>
    <property type="match status" value="1"/>
</dbReference>
<dbReference type="Pfam" id="PF09339">
    <property type="entry name" value="HTH_IclR"/>
    <property type="match status" value="1"/>
</dbReference>
<organism evidence="6 7">
    <name type="scientific">Actinomycetospora endophytica</name>
    <dbReference type="NCBI Taxonomy" id="2291215"/>
    <lineage>
        <taxon>Bacteria</taxon>
        <taxon>Bacillati</taxon>
        <taxon>Actinomycetota</taxon>
        <taxon>Actinomycetes</taxon>
        <taxon>Pseudonocardiales</taxon>
        <taxon>Pseudonocardiaceae</taxon>
        <taxon>Actinomycetospora</taxon>
    </lineage>
</organism>
<protein>
    <submittedName>
        <fullName evidence="6">IclR family transcriptional regulator</fullName>
    </submittedName>
</protein>
<dbReference type="Pfam" id="PF01614">
    <property type="entry name" value="IclR_C"/>
    <property type="match status" value="1"/>
</dbReference>
<gene>
    <name evidence="6" type="ORF">LQ327_19760</name>
</gene>
<comment type="caution">
    <text evidence="6">The sequence shown here is derived from an EMBL/GenBank/DDBJ whole genome shotgun (WGS) entry which is preliminary data.</text>
</comment>
<name>A0ABS8PBG1_9PSEU</name>
<dbReference type="PANTHER" id="PTHR30136:SF24">
    <property type="entry name" value="HTH-TYPE TRANSCRIPTIONAL REPRESSOR ALLR"/>
    <property type="match status" value="1"/>
</dbReference>